<proteinExistence type="predicted"/>
<dbReference type="EMBL" id="KN818350">
    <property type="protein sequence ID" value="KIL57988.1"/>
    <property type="molecule type" value="Genomic_DNA"/>
</dbReference>
<dbReference type="InParanoid" id="A0A0C2WP31"/>
<accession>A0A0C2WP31</accession>
<keyword evidence="2" id="KW-1185">Reference proteome</keyword>
<protein>
    <submittedName>
        <fullName evidence="1">Uncharacterized protein</fullName>
    </submittedName>
</protein>
<dbReference type="OrthoDB" id="192608at2759"/>
<evidence type="ECO:0000313" key="1">
    <source>
        <dbReference type="EMBL" id="KIL57988.1"/>
    </source>
</evidence>
<dbReference type="AlphaFoldDB" id="A0A0C2WP31"/>
<reference evidence="1 2" key="1">
    <citation type="submission" date="2014-04" db="EMBL/GenBank/DDBJ databases">
        <title>Evolutionary Origins and Diversification of the Mycorrhizal Mutualists.</title>
        <authorList>
            <consortium name="DOE Joint Genome Institute"/>
            <consortium name="Mycorrhizal Genomics Consortium"/>
            <person name="Kohler A."/>
            <person name="Kuo A."/>
            <person name="Nagy L.G."/>
            <person name="Floudas D."/>
            <person name="Copeland A."/>
            <person name="Barry K.W."/>
            <person name="Cichocki N."/>
            <person name="Veneault-Fourrey C."/>
            <person name="LaButti K."/>
            <person name="Lindquist E.A."/>
            <person name="Lipzen A."/>
            <person name="Lundell T."/>
            <person name="Morin E."/>
            <person name="Murat C."/>
            <person name="Riley R."/>
            <person name="Ohm R."/>
            <person name="Sun H."/>
            <person name="Tunlid A."/>
            <person name="Henrissat B."/>
            <person name="Grigoriev I.V."/>
            <person name="Hibbett D.S."/>
            <person name="Martin F."/>
        </authorList>
    </citation>
    <scope>NUCLEOTIDE SEQUENCE [LARGE SCALE GENOMIC DNA]</scope>
    <source>
        <strain evidence="1 2">Koide BX008</strain>
    </source>
</reference>
<dbReference type="Proteomes" id="UP000054549">
    <property type="component" value="Unassembled WGS sequence"/>
</dbReference>
<sequence>MSALRALKSLVKPTTQNPRLLKHESPEIDLVGPTLPALKSLLEHPVVRLPFEHQPSSQHPLPPAVNSVI</sequence>
<gene>
    <name evidence="1" type="ORF">M378DRAFT_171110</name>
</gene>
<dbReference type="HOGENOM" id="CLU_2775406_0_0_1"/>
<organism evidence="1 2">
    <name type="scientific">Amanita muscaria (strain Koide BX008)</name>
    <dbReference type="NCBI Taxonomy" id="946122"/>
    <lineage>
        <taxon>Eukaryota</taxon>
        <taxon>Fungi</taxon>
        <taxon>Dikarya</taxon>
        <taxon>Basidiomycota</taxon>
        <taxon>Agaricomycotina</taxon>
        <taxon>Agaricomycetes</taxon>
        <taxon>Agaricomycetidae</taxon>
        <taxon>Agaricales</taxon>
        <taxon>Pluteineae</taxon>
        <taxon>Amanitaceae</taxon>
        <taxon>Amanita</taxon>
    </lineage>
</organism>
<evidence type="ECO:0000313" key="2">
    <source>
        <dbReference type="Proteomes" id="UP000054549"/>
    </source>
</evidence>
<name>A0A0C2WP31_AMAMK</name>